<proteinExistence type="predicted"/>
<keyword evidence="1" id="KW-0472">Membrane</keyword>
<gene>
    <name evidence="2" type="ORF">H8891_14575</name>
</gene>
<name>A0ABR7K7L7_9FIRM</name>
<comment type="caution">
    <text evidence="2">The sequence shown here is derived from an EMBL/GenBank/DDBJ whole genome shotgun (WGS) entry which is preliminary data.</text>
</comment>
<reference evidence="2 3" key="1">
    <citation type="submission" date="2020-08" db="EMBL/GenBank/DDBJ databases">
        <authorList>
            <person name="Liu C."/>
            <person name="Sun Q."/>
        </authorList>
    </citation>
    <scope>NUCLEOTIDE SEQUENCE [LARGE SCALE GENOMIC DNA]</scope>
    <source>
        <strain evidence="2 3">NSJ-45</strain>
    </source>
</reference>
<evidence type="ECO:0008006" key="4">
    <source>
        <dbReference type="Google" id="ProtNLM"/>
    </source>
</evidence>
<keyword evidence="1" id="KW-0812">Transmembrane</keyword>
<feature type="transmembrane region" description="Helical" evidence="1">
    <location>
        <begin position="12"/>
        <end position="37"/>
    </location>
</feature>
<keyword evidence="1" id="KW-1133">Transmembrane helix</keyword>
<protein>
    <recommendedName>
        <fullName evidence="4">DUF4190 domain-containing protein</fullName>
    </recommendedName>
</protein>
<evidence type="ECO:0000256" key="1">
    <source>
        <dbReference type="SAM" id="Phobius"/>
    </source>
</evidence>
<sequence>MESQVKKSKAPMILGISSLIAWIIPVLGLIVSISGIVISSKRLKEDNCKAYKIGRTLSILGIILSVAYFAILYYIQVNLMA</sequence>
<evidence type="ECO:0000313" key="3">
    <source>
        <dbReference type="Proteomes" id="UP000611796"/>
    </source>
</evidence>
<organism evidence="2 3">
    <name type="scientific">Paeniclostridium hominis</name>
    <dbReference type="NCBI Taxonomy" id="2764329"/>
    <lineage>
        <taxon>Bacteria</taxon>
        <taxon>Bacillati</taxon>
        <taxon>Bacillota</taxon>
        <taxon>Clostridia</taxon>
        <taxon>Peptostreptococcales</taxon>
        <taxon>Peptostreptococcaceae</taxon>
        <taxon>Paeniclostridium</taxon>
    </lineage>
</organism>
<dbReference type="EMBL" id="JACRWD010000014">
    <property type="protein sequence ID" value="MBC6005012.1"/>
    <property type="molecule type" value="Genomic_DNA"/>
</dbReference>
<evidence type="ECO:0000313" key="2">
    <source>
        <dbReference type="EMBL" id="MBC6005012.1"/>
    </source>
</evidence>
<feature type="transmembrane region" description="Helical" evidence="1">
    <location>
        <begin position="57"/>
        <end position="75"/>
    </location>
</feature>
<keyword evidence="3" id="KW-1185">Reference proteome</keyword>
<accession>A0ABR7K7L7</accession>
<dbReference type="Proteomes" id="UP000611796">
    <property type="component" value="Unassembled WGS sequence"/>
</dbReference>
<dbReference type="RefSeq" id="WP_187006967.1">
    <property type="nucleotide sequence ID" value="NZ_JACRWD010000014.1"/>
</dbReference>